<dbReference type="GO" id="GO:0004222">
    <property type="term" value="F:metalloendopeptidase activity"/>
    <property type="evidence" value="ECO:0007669"/>
    <property type="project" value="TreeGrafter"/>
</dbReference>
<dbReference type="SUPFAM" id="SSF51261">
    <property type="entry name" value="Duplicated hybrid motif"/>
    <property type="match status" value="1"/>
</dbReference>
<name>A0A845QXZ7_9CLOT</name>
<feature type="compositionally biased region" description="Basic and acidic residues" evidence="1">
    <location>
        <begin position="88"/>
        <end position="131"/>
    </location>
</feature>
<reference evidence="4 5" key="1">
    <citation type="submission" date="2018-08" db="EMBL/GenBank/DDBJ databases">
        <title>Murine metabolic-syndrome-specific gut microbial biobank.</title>
        <authorList>
            <person name="Liu C."/>
        </authorList>
    </citation>
    <scope>NUCLEOTIDE SEQUENCE [LARGE SCALE GENOMIC DNA]</scope>
    <source>
        <strain evidence="4 5">583</strain>
    </source>
</reference>
<feature type="compositionally biased region" description="Acidic residues" evidence="1">
    <location>
        <begin position="71"/>
        <end position="87"/>
    </location>
</feature>
<dbReference type="Pfam" id="PF01551">
    <property type="entry name" value="Peptidase_M23"/>
    <property type="match status" value="1"/>
</dbReference>
<dbReference type="AlphaFoldDB" id="A0A845QXZ7"/>
<dbReference type="OrthoDB" id="9801106at2"/>
<dbReference type="PANTHER" id="PTHR21666:SF270">
    <property type="entry name" value="MUREIN HYDROLASE ACTIVATOR ENVC"/>
    <property type="match status" value="1"/>
</dbReference>
<feature type="region of interest" description="Disordered" evidence="1">
    <location>
        <begin position="71"/>
        <end position="137"/>
    </location>
</feature>
<dbReference type="InterPro" id="IPR050570">
    <property type="entry name" value="Cell_wall_metabolism_enzyme"/>
</dbReference>
<accession>A0A845QXZ7</accession>
<dbReference type="EMBL" id="QXXA01000005">
    <property type="protein sequence ID" value="NBI06022.1"/>
    <property type="molecule type" value="Genomic_DNA"/>
</dbReference>
<feature type="transmembrane region" description="Helical" evidence="2">
    <location>
        <begin position="29"/>
        <end position="49"/>
    </location>
</feature>
<evidence type="ECO:0000256" key="1">
    <source>
        <dbReference type="SAM" id="MobiDB-lite"/>
    </source>
</evidence>
<protein>
    <recommendedName>
        <fullName evidence="3">M23ase beta-sheet core domain-containing protein</fullName>
    </recommendedName>
</protein>
<evidence type="ECO:0000313" key="4">
    <source>
        <dbReference type="EMBL" id="NBI06022.1"/>
    </source>
</evidence>
<dbReference type="InterPro" id="IPR016047">
    <property type="entry name" value="M23ase_b-sheet_dom"/>
</dbReference>
<keyword evidence="2" id="KW-0812">Transmembrane</keyword>
<dbReference type="Proteomes" id="UP000467132">
    <property type="component" value="Unassembled WGS sequence"/>
</dbReference>
<proteinExistence type="predicted"/>
<dbReference type="PANTHER" id="PTHR21666">
    <property type="entry name" value="PEPTIDASE-RELATED"/>
    <property type="match status" value="1"/>
</dbReference>
<evidence type="ECO:0000313" key="5">
    <source>
        <dbReference type="Proteomes" id="UP000467132"/>
    </source>
</evidence>
<dbReference type="CDD" id="cd12797">
    <property type="entry name" value="M23_peptidase"/>
    <property type="match status" value="1"/>
</dbReference>
<organism evidence="4 5">
    <name type="scientific">Senegalia massiliensis</name>
    <dbReference type="NCBI Taxonomy" id="1720316"/>
    <lineage>
        <taxon>Bacteria</taxon>
        <taxon>Bacillati</taxon>
        <taxon>Bacillota</taxon>
        <taxon>Clostridia</taxon>
        <taxon>Eubacteriales</taxon>
        <taxon>Clostridiaceae</taxon>
        <taxon>Senegalia</taxon>
    </lineage>
</organism>
<dbReference type="InterPro" id="IPR011055">
    <property type="entry name" value="Dup_hybrid_motif"/>
</dbReference>
<keyword evidence="2" id="KW-0472">Membrane</keyword>
<keyword evidence="2" id="KW-1133">Transmembrane helix</keyword>
<feature type="domain" description="M23ase beta-sheet core" evidence="3">
    <location>
        <begin position="174"/>
        <end position="272"/>
    </location>
</feature>
<gene>
    <name evidence="4" type="ORF">D3Z33_04005</name>
</gene>
<sequence length="280" mass="31390">MDNNDKNNNEKKENGLKDKMKKVTQKDGFYLVLFLCIMIVGVTAVWVSGDNFKQISELEKEEDLEDDILDYYPDNEEPEIGAIEEPDPEPKVEEPNEEKTQEEPQKEENTEKQEQESNPKPESKEQAKNEEQAVEVSANARRAKAMLVPIMGKQSMGFAGDQLVYSETLEQWTTHNGLDITAKKGSSVRAVLKGVVKNIEETDDLGRVITIDHGEGLITKYAGFSEKILVKKGQNVNKGDAIGAIGEPAGYELSQGPHLHFEVLENGKHIDPKDYIPDFE</sequence>
<comment type="caution">
    <text evidence="4">The sequence shown here is derived from an EMBL/GenBank/DDBJ whole genome shotgun (WGS) entry which is preliminary data.</text>
</comment>
<dbReference type="RefSeq" id="WP_160196523.1">
    <property type="nucleotide sequence ID" value="NZ_QXXA01000005.1"/>
</dbReference>
<evidence type="ECO:0000259" key="3">
    <source>
        <dbReference type="Pfam" id="PF01551"/>
    </source>
</evidence>
<keyword evidence="5" id="KW-1185">Reference proteome</keyword>
<evidence type="ECO:0000256" key="2">
    <source>
        <dbReference type="SAM" id="Phobius"/>
    </source>
</evidence>
<dbReference type="Gene3D" id="2.70.70.10">
    <property type="entry name" value="Glucose Permease (Domain IIA)"/>
    <property type="match status" value="1"/>
</dbReference>